<gene>
    <name evidence="1" type="ORF">BO94DRAFT_487011</name>
</gene>
<name>A0A317X4X3_9EURO</name>
<dbReference type="Proteomes" id="UP000246702">
    <property type="component" value="Unassembled WGS sequence"/>
</dbReference>
<accession>A0A317X4X3</accession>
<sequence length="340" mass="38253">MKKATLAPKHVSFDPSKHLAHTPPSKVHTMKELGYPDSRGVSPIGVSEPFPLFSAEAIQLMREEVLSDEVFSKHKYSSNIAQCQLRGYAAECAPFVYDAWKSPETLAIISKIAGVELVPAMDFEIGHVNVSTNSEEEKNKALKEDENPIVDWHTDSYPFVCVTMLSDCKDMVGGETALRKGNGEVVKVRGPQMGSAVILQGRYIEHQALRALGTTERISMVTSFRPRASATKDDTVLTTVRPISDLGGLYHGFAEYRFEILEDRLRAANKLMRDRERSKRPFDTLAMKRFIREQIEFLEHMDKEIVDDDKVIKGLLDDSHLISEDLKLQQSRKRAFAAVD</sequence>
<dbReference type="RefSeq" id="XP_025470425.1">
    <property type="nucleotide sequence ID" value="XM_025609025.1"/>
</dbReference>
<dbReference type="STRING" id="1450535.A0A317X4X3"/>
<dbReference type="AlphaFoldDB" id="A0A317X4X3"/>
<dbReference type="OrthoDB" id="10256055at2759"/>
<dbReference type="PANTHER" id="PTHR41677">
    <property type="entry name" value="YALI0B19030P"/>
    <property type="match status" value="1"/>
</dbReference>
<evidence type="ECO:0008006" key="3">
    <source>
        <dbReference type="Google" id="ProtNLM"/>
    </source>
</evidence>
<dbReference type="EMBL" id="MSFK01000006">
    <property type="protein sequence ID" value="PWY93664.1"/>
    <property type="molecule type" value="Genomic_DNA"/>
</dbReference>
<proteinExistence type="predicted"/>
<comment type="caution">
    <text evidence="1">The sequence shown here is derived from an EMBL/GenBank/DDBJ whole genome shotgun (WGS) entry which is preliminary data.</text>
</comment>
<reference evidence="1 2" key="1">
    <citation type="submission" date="2016-12" db="EMBL/GenBank/DDBJ databases">
        <title>The genomes of Aspergillus section Nigri reveals drivers in fungal speciation.</title>
        <authorList>
            <consortium name="DOE Joint Genome Institute"/>
            <person name="Vesth T.C."/>
            <person name="Nybo J."/>
            <person name="Theobald S."/>
            <person name="Brandl J."/>
            <person name="Frisvad J.C."/>
            <person name="Nielsen K.F."/>
            <person name="Lyhne E.K."/>
            <person name="Kogle M.E."/>
            <person name="Kuo A."/>
            <person name="Riley R."/>
            <person name="Clum A."/>
            <person name="Nolan M."/>
            <person name="Lipzen A."/>
            <person name="Salamov A."/>
            <person name="Henrissat B."/>
            <person name="Wiebenga A."/>
            <person name="De Vries R.P."/>
            <person name="Grigoriev I.V."/>
            <person name="Mortensen U.H."/>
            <person name="Andersen M.R."/>
            <person name="Baker S.E."/>
        </authorList>
    </citation>
    <scope>NUCLEOTIDE SEQUENCE [LARGE SCALE GENOMIC DNA]</scope>
    <source>
        <strain evidence="1 2">CBS 115572</strain>
    </source>
</reference>
<keyword evidence="2" id="KW-1185">Reference proteome</keyword>
<evidence type="ECO:0000313" key="1">
    <source>
        <dbReference type="EMBL" id="PWY93664.1"/>
    </source>
</evidence>
<evidence type="ECO:0000313" key="2">
    <source>
        <dbReference type="Proteomes" id="UP000246702"/>
    </source>
</evidence>
<protein>
    <recommendedName>
        <fullName evidence="3">Fe2OG dioxygenase domain-containing protein</fullName>
    </recommendedName>
</protein>
<organism evidence="1 2">
    <name type="scientific">Aspergillus sclerotioniger CBS 115572</name>
    <dbReference type="NCBI Taxonomy" id="1450535"/>
    <lineage>
        <taxon>Eukaryota</taxon>
        <taxon>Fungi</taxon>
        <taxon>Dikarya</taxon>
        <taxon>Ascomycota</taxon>
        <taxon>Pezizomycotina</taxon>
        <taxon>Eurotiomycetes</taxon>
        <taxon>Eurotiomycetidae</taxon>
        <taxon>Eurotiales</taxon>
        <taxon>Aspergillaceae</taxon>
        <taxon>Aspergillus</taxon>
        <taxon>Aspergillus subgen. Circumdati</taxon>
    </lineage>
</organism>
<dbReference type="PANTHER" id="PTHR41677:SF1">
    <property type="entry name" value="FE2OG DIOXYGENASE DOMAIN-CONTAINING PROTEIN"/>
    <property type="match status" value="1"/>
</dbReference>
<dbReference type="GeneID" id="37111168"/>